<dbReference type="Gene3D" id="1.10.510.10">
    <property type="entry name" value="Transferase(Phosphotransferase) domain 1"/>
    <property type="match status" value="1"/>
</dbReference>
<evidence type="ECO:0000313" key="2">
    <source>
        <dbReference type="EMBL" id="POG79470.1"/>
    </source>
</evidence>
<proteinExistence type="predicted"/>
<dbReference type="PANTHER" id="PTHR24362:SF309">
    <property type="entry name" value="PROTEIN KINASE DOMAIN-CONTAINING PROTEIN"/>
    <property type="match status" value="1"/>
</dbReference>
<reference evidence="2 3" key="1">
    <citation type="journal article" date="2013" name="Proc. Natl. Acad. Sci. U.S.A.">
        <title>Genome of an arbuscular mycorrhizal fungus provides insight into the oldest plant symbiosis.</title>
        <authorList>
            <person name="Tisserant E."/>
            <person name="Malbreil M."/>
            <person name="Kuo A."/>
            <person name="Kohler A."/>
            <person name="Symeonidi A."/>
            <person name="Balestrini R."/>
            <person name="Charron P."/>
            <person name="Duensing N."/>
            <person name="Frei Dit Frey N."/>
            <person name="Gianinazzi-Pearson V."/>
            <person name="Gilbert L.B."/>
            <person name="Handa Y."/>
            <person name="Herr J.R."/>
            <person name="Hijri M."/>
            <person name="Koul R."/>
            <person name="Kawaguchi M."/>
            <person name="Krajinski F."/>
            <person name="Lammers P.J."/>
            <person name="Masclaux F.G."/>
            <person name="Murat C."/>
            <person name="Morin E."/>
            <person name="Ndikumana S."/>
            <person name="Pagni M."/>
            <person name="Petitpierre D."/>
            <person name="Requena N."/>
            <person name="Rosikiewicz P."/>
            <person name="Riley R."/>
            <person name="Saito K."/>
            <person name="San Clemente H."/>
            <person name="Shapiro H."/>
            <person name="van Tuinen D."/>
            <person name="Becard G."/>
            <person name="Bonfante P."/>
            <person name="Paszkowski U."/>
            <person name="Shachar-Hill Y.Y."/>
            <person name="Tuskan G.A."/>
            <person name="Young P.W."/>
            <person name="Sanders I.R."/>
            <person name="Henrissat B."/>
            <person name="Rensing S.A."/>
            <person name="Grigoriev I.V."/>
            <person name="Corradi N."/>
            <person name="Roux C."/>
            <person name="Martin F."/>
        </authorList>
    </citation>
    <scope>NUCLEOTIDE SEQUENCE [LARGE SCALE GENOMIC DNA]</scope>
    <source>
        <strain evidence="2 3">DAOM 197198</strain>
    </source>
</reference>
<reference evidence="2 3" key="2">
    <citation type="journal article" date="2018" name="New Phytol.">
        <title>High intraspecific genome diversity in the model arbuscular mycorrhizal symbiont Rhizophagus irregularis.</title>
        <authorList>
            <person name="Chen E.C.H."/>
            <person name="Morin E."/>
            <person name="Beaudet D."/>
            <person name="Noel J."/>
            <person name="Yildirir G."/>
            <person name="Ndikumana S."/>
            <person name="Charron P."/>
            <person name="St-Onge C."/>
            <person name="Giorgi J."/>
            <person name="Kruger M."/>
            <person name="Marton T."/>
            <person name="Ropars J."/>
            <person name="Grigoriev I.V."/>
            <person name="Hainaut M."/>
            <person name="Henrissat B."/>
            <person name="Roux C."/>
            <person name="Martin F."/>
            <person name="Corradi N."/>
        </authorList>
    </citation>
    <scope>NUCLEOTIDE SEQUENCE [LARGE SCALE GENOMIC DNA]</scope>
    <source>
        <strain evidence="2 3">DAOM 197198</strain>
    </source>
</reference>
<evidence type="ECO:0000313" key="3">
    <source>
        <dbReference type="Proteomes" id="UP000018888"/>
    </source>
</evidence>
<dbReference type="SUPFAM" id="SSF56112">
    <property type="entry name" value="Protein kinase-like (PK-like)"/>
    <property type="match status" value="1"/>
</dbReference>
<dbReference type="PROSITE" id="PS50011">
    <property type="entry name" value="PROTEIN_KINASE_DOM"/>
    <property type="match status" value="1"/>
</dbReference>
<dbReference type="AlphaFoldDB" id="A0A2P4QPA3"/>
<dbReference type="GO" id="GO:0005524">
    <property type="term" value="F:ATP binding"/>
    <property type="evidence" value="ECO:0007669"/>
    <property type="project" value="InterPro"/>
</dbReference>
<dbReference type="GO" id="GO:0004672">
    <property type="term" value="F:protein kinase activity"/>
    <property type="evidence" value="ECO:0007669"/>
    <property type="project" value="InterPro"/>
</dbReference>
<comment type="caution">
    <text evidence="2">The sequence shown here is derived from an EMBL/GenBank/DDBJ whole genome shotgun (WGS) entry which is preliminary data.</text>
</comment>
<dbReference type="Proteomes" id="UP000018888">
    <property type="component" value="Unassembled WGS sequence"/>
</dbReference>
<dbReference type="EMBL" id="AUPC02000024">
    <property type="protein sequence ID" value="POG79470.1"/>
    <property type="molecule type" value="Genomic_DNA"/>
</dbReference>
<feature type="domain" description="Protein kinase" evidence="1">
    <location>
        <begin position="1"/>
        <end position="235"/>
    </location>
</feature>
<organism evidence="2 3">
    <name type="scientific">Rhizophagus irregularis (strain DAOM 181602 / DAOM 197198 / MUCL 43194)</name>
    <name type="common">Arbuscular mycorrhizal fungus</name>
    <name type="synonym">Glomus intraradices</name>
    <dbReference type="NCBI Taxonomy" id="747089"/>
    <lineage>
        <taxon>Eukaryota</taxon>
        <taxon>Fungi</taxon>
        <taxon>Fungi incertae sedis</taxon>
        <taxon>Mucoromycota</taxon>
        <taxon>Glomeromycotina</taxon>
        <taxon>Glomeromycetes</taxon>
        <taxon>Glomerales</taxon>
        <taxon>Glomeraceae</taxon>
        <taxon>Rhizophagus</taxon>
    </lineage>
</organism>
<dbReference type="Pfam" id="PF00069">
    <property type="entry name" value="Pkinase"/>
    <property type="match status" value="1"/>
</dbReference>
<dbReference type="InterPro" id="IPR000719">
    <property type="entry name" value="Prot_kinase_dom"/>
</dbReference>
<protein>
    <submittedName>
        <fullName evidence="2">Kinase-like domain-containing protein</fullName>
    </submittedName>
</protein>
<dbReference type="InterPro" id="IPR011009">
    <property type="entry name" value="Kinase-like_dom_sf"/>
</dbReference>
<dbReference type="SMART" id="SM00220">
    <property type="entry name" value="S_TKc"/>
    <property type="match status" value="1"/>
</dbReference>
<gene>
    <name evidence="2" type="ORF">GLOIN_2v474458</name>
</gene>
<evidence type="ECO:0000259" key="1">
    <source>
        <dbReference type="PROSITE" id="PS50011"/>
    </source>
</evidence>
<dbReference type="PANTHER" id="PTHR24362">
    <property type="entry name" value="SERINE/THREONINE-PROTEIN KINASE NEK"/>
    <property type="match status" value="1"/>
</dbReference>
<accession>A0A2P4QPA3</accession>
<sequence>MQNITQMVDNYPEQSIIVCECALYDLETFLGHQDYIQRHEEKGNIIKDIVSGLLELQKHNIGKIFENQTSNLYEFINQFFELFFIVHTELSPGNIMFFQENNGCVESWKLIDFDTACFASSYYAKIKMNYSAPEVIRAQEEGIEIKADFSMDMFSFGLVLYFIETGRHYWDGWDIENEEVKREIISGNKYSSLLQNIRDQNSCWIIKSLLVKDISHRMKLDRFMVITRLTSRLFVYLVIQY</sequence>
<keyword evidence="3" id="KW-1185">Reference proteome</keyword>
<name>A0A2P4QPA3_RHIID</name>